<keyword evidence="6" id="KW-0472">Membrane</keyword>
<comment type="caution">
    <text evidence="9">The sequence shown here is derived from an EMBL/GenBank/DDBJ whole genome shotgun (WGS) entry which is preliminary data.</text>
</comment>
<dbReference type="AlphaFoldDB" id="A0A6B0SSH8"/>
<organism evidence="9 10">
    <name type="scientific">Halobaculum saliterrae</name>
    <dbReference type="NCBI Taxonomy" id="2073113"/>
    <lineage>
        <taxon>Archaea</taxon>
        <taxon>Methanobacteriati</taxon>
        <taxon>Methanobacteriota</taxon>
        <taxon>Stenosarchaea group</taxon>
        <taxon>Halobacteria</taxon>
        <taxon>Halobacteriales</taxon>
        <taxon>Haloferacaceae</taxon>
        <taxon>Halobaculum</taxon>
    </lineage>
</organism>
<evidence type="ECO:0000256" key="5">
    <source>
        <dbReference type="ARBA" id="ARBA00023008"/>
    </source>
</evidence>
<name>A0A6B0SSH8_9EURY</name>
<dbReference type="PANTHER" id="PTHR34192:SF10">
    <property type="entry name" value="PLASTOCYANIN MAJOR ISOFORM, CHLOROPLASTIC-RELATED"/>
    <property type="match status" value="1"/>
</dbReference>
<dbReference type="EMBL" id="WUUS01000002">
    <property type="protein sequence ID" value="MXR40546.1"/>
    <property type="molecule type" value="Genomic_DNA"/>
</dbReference>
<dbReference type="OrthoDB" id="11088at2157"/>
<accession>A0A6B0SSH8</accession>
<dbReference type="NCBIfam" id="TIGR01409">
    <property type="entry name" value="TAT_signal_seq"/>
    <property type="match status" value="1"/>
</dbReference>
<comment type="subcellular location">
    <subcellularLocation>
        <location evidence="1">Membrane</location>
    </subcellularLocation>
</comment>
<evidence type="ECO:0000259" key="8">
    <source>
        <dbReference type="Pfam" id="PF00127"/>
    </source>
</evidence>
<evidence type="ECO:0000256" key="6">
    <source>
        <dbReference type="ARBA" id="ARBA00023136"/>
    </source>
</evidence>
<reference evidence="9 10" key="1">
    <citation type="submission" date="2019-12" db="EMBL/GenBank/DDBJ databases">
        <title>Isolation and characterization of three novel carbon monoxide-oxidizing members of Halobacteria from salione crusts and soils.</title>
        <authorList>
            <person name="Myers M.R."/>
            <person name="King G.M."/>
        </authorList>
    </citation>
    <scope>NUCLEOTIDE SEQUENCE [LARGE SCALE GENOMIC DNA]</scope>
    <source>
        <strain evidence="9 10">WSA2</strain>
    </source>
</reference>
<evidence type="ECO:0000256" key="7">
    <source>
        <dbReference type="SAM" id="MobiDB-lite"/>
    </source>
</evidence>
<keyword evidence="10" id="KW-1185">Reference proteome</keyword>
<keyword evidence="5" id="KW-0186">Copper</keyword>
<proteinExistence type="predicted"/>
<evidence type="ECO:0000256" key="1">
    <source>
        <dbReference type="ARBA" id="ARBA00004370"/>
    </source>
</evidence>
<dbReference type="Proteomes" id="UP000437065">
    <property type="component" value="Unassembled WGS sequence"/>
</dbReference>
<dbReference type="InterPro" id="IPR017533">
    <property type="entry name" value="Halocyanin"/>
</dbReference>
<gene>
    <name evidence="9" type="ORF">GRX01_04185</name>
</gene>
<dbReference type="Pfam" id="PF00127">
    <property type="entry name" value="Copper-bind"/>
    <property type="match status" value="1"/>
</dbReference>
<sequence length="342" mass="35614">MTTTPSTPTIGRRRFIQASAAVAVGGAALSTPHPVSAQSDTDFEAWFGNVSNYDGVVDKRGMNTVTVTVGAPGNGGGFAFGPAAVRVDPGTTVVWEWTGEGGMHNVAATDGAYESALSSDAGDTFERTFDAEGISRYVCTPHEPMGMKGAVVVGDIEVGAETAAPEFVSREPDYDGWFDGVGAFDGTVDMRGREEVRIGVTTDDDAPGFSPAAVHVDPGTRVIWEWSGHVEHRLSAEDGAYESPEQATGTWGLVFDGTGISKYASSADGATMRGAVVVGDVFGSVHEISTAQLTVAGGVGLALVSPLAFGAFLWSRGREHPPNADAALEREPVDALQSKPRM</sequence>
<keyword evidence="3" id="KW-0479">Metal-binding</keyword>
<dbReference type="GO" id="GO:0016020">
    <property type="term" value="C:membrane"/>
    <property type="evidence" value="ECO:0007669"/>
    <property type="project" value="UniProtKB-SubCell"/>
</dbReference>
<dbReference type="InterPro" id="IPR006311">
    <property type="entry name" value="TAT_signal"/>
</dbReference>
<feature type="region of interest" description="Disordered" evidence="7">
    <location>
        <begin position="323"/>
        <end position="342"/>
    </location>
</feature>
<evidence type="ECO:0000313" key="10">
    <source>
        <dbReference type="Proteomes" id="UP000437065"/>
    </source>
</evidence>
<dbReference type="InterPro" id="IPR028871">
    <property type="entry name" value="BlueCu_1_BS"/>
</dbReference>
<dbReference type="InterPro" id="IPR000923">
    <property type="entry name" value="BlueCu_1"/>
</dbReference>
<dbReference type="RefSeq" id="WP_159663727.1">
    <property type="nucleotide sequence ID" value="NZ_WUUS01000002.1"/>
</dbReference>
<dbReference type="GO" id="GO:0005507">
    <property type="term" value="F:copper ion binding"/>
    <property type="evidence" value="ECO:0007669"/>
    <property type="project" value="InterPro"/>
</dbReference>
<feature type="compositionally biased region" description="Basic and acidic residues" evidence="7">
    <location>
        <begin position="323"/>
        <end position="333"/>
    </location>
</feature>
<dbReference type="GO" id="GO:0009055">
    <property type="term" value="F:electron transfer activity"/>
    <property type="evidence" value="ECO:0007669"/>
    <property type="project" value="InterPro"/>
</dbReference>
<dbReference type="SUPFAM" id="SSF49503">
    <property type="entry name" value="Cupredoxins"/>
    <property type="match status" value="2"/>
</dbReference>
<keyword evidence="2" id="KW-0813">Transport</keyword>
<dbReference type="PROSITE" id="PS00196">
    <property type="entry name" value="COPPER_BLUE"/>
    <property type="match status" value="1"/>
</dbReference>
<dbReference type="CDD" id="cd04220">
    <property type="entry name" value="Halocyanin"/>
    <property type="match status" value="1"/>
</dbReference>
<dbReference type="PROSITE" id="PS51318">
    <property type="entry name" value="TAT"/>
    <property type="match status" value="1"/>
</dbReference>
<dbReference type="NCBIfam" id="TIGR03102">
    <property type="entry name" value="halo_cynanin"/>
    <property type="match status" value="1"/>
</dbReference>
<keyword evidence="4" id="KW-0249">Electron transport</keyword>
<evidence type="ECO:0000313" key="9">
    <source>
        <dbReference type="EMBL" id="MXR40546.1"/>
    </source>
</evidence>
<dbReference type="InterPro" id="IPR008972">
    <property type="entry name" value="Cupredoxin"/>
</dbReference>
<feature type="domain" description="Blue (type 1) copper" evidence="8">
    <location>
        <begin position="73"/>
        <end position="153"/>
    </location>
</feature>
<evidence type="ECO:0000256" key="4">
    <source>
        <dbReference type="ARBA" id="ARBA00022982"/>
    </source>
</evidence>
<evidence type="ECO:0000256" key="3">
    <source>
        <dbReference type="ARBA" id="ARBA00022723"/>
    </source>
</evidence>
<dbReference type="PANTHER" id="PTHR34192">
    <property type="entry name" value="PLASTOCYANIN MAJOR ISOFORM, CHLOROPLASTIC-RELATED"/>
    <property type="match status" value="1"/>
</dbReference>
<dbReference type="InterPro" id="IPR019546">
    <property type="entry name" value="TAT_signal_bac_arc"/>
</dbReference>
<dbReference type="Gene3D" id="2.60.40.420">
    <property type="entry name" value="Cupredoxins - blue copper proteins"/>
    <property type="match status" value="2"/>
</dbReference>
<protein>
    <submittedName>
        <fullName evidence="9">Halocyanin domain-containing protein</fullName>
    </submittedName>
</protein>
<evidence type="ECO:0000256" key="2">
    <source>
        <dbReference type="ARBA" id="ARBA00022448"/>
    </source>
</evidence>